<dbReference type="SUPFAM" id="SSF51120">
    <property type="entry name" value="beta-Roll"/>
    <property type="match status" value="1"/>
</dbReference>
<evidence type="ECO:0000313" key="2">
    <source>
        <dbReference type="Proteomes" id="UP000298596"/>
    </source>
</evidence>
<dbReference type="Pfam" id="PF00353">
    <property type="entry name" value="HemolysinCabind"/>
    <property type="match status" value="1"/>
</dbReference>
<dbReference type="EMBL" id="CP032335">
    <property type="protein sequence ID" value="QCO07251.1"/>
    <property type="molecule type" value="Genomic_DNA"/>
</dbReference>
<dbReference type="InterPro" id="IPR011049">
    <property type="entry name" value="Serralysin-like_metalloprot_C"/>
</dbReference>
<organism evidence="1 2">
    <name type="scientific">Azospirillum brasilense</name>
    <dbReference type="NCBI Taxonomy" id="192"/>
    <lineage>
        <taxon>Bacteria</taxon>
        <taxon>Pseudomonadati</taxon>
        <taxon>Pseudomonadota</taxon>
        <taxon>Alphaproteobacteria</taxon>
        <taxon>Rhodospirillales</taxon>
        <taxon>Azospirillaceae</taxon>
        <taxon>Azospirillum</taxon>
    </lineage>
</organism>
<dbReference type="InterPro" id="IPR018511">
    <property type="entry name" value="Hemolysin-typ_Ca-bd_CS"/>
</dbReference>
<reference evidence="1 2" key="1">
    <citation type="submission" date="2018-09" db="EMBL/GenBank/DDBJ databases">
        <title>Whole genome based analysis of evolution and adaptive divergence in Indian and Brazilian strains of Azospirillum brasilense.</title>
        <authorList>
            <person name="Singh C."/>
            <person name="Tripathi A.K."/>
        </authorList>
    </citation>
    <scope>NUCLEOTIDE SEQUENCE [LARGE SCALE GENOMIC DNA]</scope>
    <source>
        <strain evidence="1 2">MTCC4036</strain>
        <plasmid evidence="1 2">p5</plasmid>
    </source>
</reference>
<dbReference type="PROSITE" id="PS00330">
    <property type="entry name" value="HEMOLYSIN_CALCIUM"/>
    <property type="match status" value="1"/>
</dbReference>
<gene>
    <name evidence="1" type="ORF">D3867_35750</name>
</gene>
<dbReference type="GO" id="GO:0005615">
    <property type="term" value="C:extracellular space"/>
    <property type="evidence" value="ECO:0007669"/>
    <property type="project" value="InterPro"/>
</dbReference>
<sequence>MPGSLERRSWKPSRRHDTIDWSNQTTPALISLVPGTYSNLGPTWTAGFTLKTATLGIAYDTWIEAAIGGSGNDMLIGNSRDNQLYGGDGDDTLSGGGGNDLLDGGNGFDTALFSGAFHDYTIMNTARTK</sequence>
<name>A0A4D8QD93_AZOBR</name>
<geneLocation type="plasmid" evidence="1">
    <name>p5</name>
</geneLocation>
<dbReference type="Gene3D" id="2.150.10.10">
    <property type="entry name" value="Serralysin-like metalloprotease, C-terminal"/>
    <property type="match status" value="1"/>
</dbReference>
<keyword evidence="1" id="KW-0614">Plasmid</keyword>
<dbReference type="AlphaFoldDB" id="A0A4D8QD93"/>
<dbReference type="GO" id="GO:0005509">
    <property type="term" value="F:calcium ion binding"/>
    <property type="evidence" value="ECO:0007669"/>
    <property type="project" value="InterPro"/>
</dbReference>
<accession>A0A4D8QD93</accession>
<proteinExistence type="predicted"/>
<evidence type="ECO:0000313" key="1">
    <source>
        <dbReference type="EMBL" id="QCO07251.1"/>
    </source>
</evidence>
<dbReference type="PRINTS" id="PR00313">
    <property type="entry name" value="CABNDNGRPT"/>
</dbReference>
<protein>
    <submittedName>
        <fullName evidence="1">Uncharacterized protein</fullName>
    </submittedName>
</protein>
<dbReference type="Proteomes" id="UP000298596">
    <property type="component" value="Plasmid p5"/>
</dbReference>
<dbReference type="InterPro" id="IPR001343">
    <property type="entry name" value="Hemolysn_Ca-bd"/>
</dbReference>